<name>A0AA47NZ53_MERPO</name>
<accession>A0AA47NZ53</accession>
<comment type="caution">
    <text evidence="1">The sequence shown here is derived from an EMBL/GenBank/DDBJ whole genome shotgun (WGS) entry which is preliminary data.</text>
</comment>
<protein>
    <submittedName>
        <fullName evidence="1">Uncharacterized protein</fullName>
    </submittedName>
</protein>
<dbReference type="EMBL" id="JAOPHQ010003705">
    <property type="protein sequence ID" value="KAK0142173.1"/>
    <property type="molecule type" value="Genomic_DNA"/>
</dbReference>
<evidence type="ECO:0000313" key="2">
    <source>
        <dbReference type="Proteomes" id="UP001174136"/>
    </source>
</evidence>
<gene>
    <name evidence="1" type="ORF">N1851_020155</name>
</gene>
<proteinExistence type="predicted"/>
<evidence type="ECO:0000313" key="1">
    <source>
        <dbReference type="EMBL" id="KAK0142173.1"/>
    </source>
</evidence>
<dbReference type="AlphaFoldDB" id="A0AA47NZ53"/>
<dbReference type="Proteomes" id="UP001174136">
    <property type="component" value="Unassembled WGS sequence"/>
</dbReference>
<keyword evidence="2" id="KW-1185">Reference proteome</keyword>
<reference evidence="1" key="1">
    <citation type="journal article" date="2023" name="Front. Mar. Sci.">
        <title>A new Merluccius polli reference genome to investigate the effects of global change in West African waters.</title>
        <authorList>
            <person name="Mateo J.L."/>
            <person name="Blanco-Fernandez C."/>
            <person name="Garcia-Vazquez E."/>
            <person name="Machado-Schiaffino G."/>
        </authorList>
    </citation>
    <scope>NUCLEOTIDE SEQUENCE</scope>
    <source>
        <strain evidence="1">C29</strain>
        <tissue evidence="1">Fin</tissue>
    </source>
</reference>
<sequence>MHDAHYRGNYQYIHPYKSGPSCGDCPNDCDDKMCTPEGRWILEDLVELNDWAKMKFKTAKSRSLVLRRGHSKIARLLWPLLVYEVPVSTVGGLERKINTYLRRRLGIPRSYCSIDLYSTGSKLQLPVTSMVEEYKATKHARP</sequence>
<organism evidence="1 2">
    <name type="scientific">Merluccius polli</name>
    <name type="common">Benguela hake</name>
    <name type="synonym">Merluccius cadenati</name>
    <dbReference type="NCBI Taxonomy" id="89951"/>
    <lineage>
        <taxon>Eukaryota</taxon>
        <taxon>Metazoa</taxon>
        <taxon>Chordata</taxon>
        <taxon>Craniata</taxon>
        <taxon>Vertebrata</taxon>
        <taxon>Euteleostomi</taxon>
        <taxon>Actinopterygii</taxon>
        <taxon>Neopterygii</taxon>
        <taxon>Teleostei</taxon>
        <taxon>Neoteleostei</taxon>
        <taxon>Acanthomorphata</taxon>
        <taxon>Zeiogadaria</taxon>
        <taxon>Gadariae</taxon>
        <taxon>Gadiformes</taxon>
        <taxon>Gadoidei</taxon>
        <taxon>Merlucciidae</taxon>
        <taxon>Merluccius</taxon>
    </lineage>
</organism>